<sequence length="352" mass="38081">MSFGSAIALTIGLLALNAFFVGAEFALITSRRDRLEALAAQGKNRARQVIAASEDLSMMLAGAQFGITIASLILGKVGEPAIAHLIEVPFHAAGLPDGLLHPLSFAISLLIVTVLHILLGEMVPKNIAIAGPESVAMLLVPAHVVFVRFTRPLLHAMNEMARLTLKLFGIEQRDELDATVNQQELASMIRESRSEGLLDAEESARLSKALRSDARTISEVLIPMDKARCLSFGASGPTLGSLMDAVNATGYSRFPVLAKGGNPVGYIHIKDILDRIDDNAHEREMVLPRASLRPLTTLEVGTTFDQALATMRKRRAHMAQVRDAGKLIGLITLEDLIEEYVGTVRDWTHKGA</sequence>
<keyword evidence="5 8" id="KW-1133">Transmembrane helix</keyword>
<evidence type="ECO:0000256" key="3">
    <source>
        <dbReference type="ARBA" id="ARBA00022692"/>
    </source>
</evidence>
<dbReference type="InterPro" id="IPR002550">
    <property type="entry name" value="CNNM"/>
</dbReference>
<feature type="transmembrane region" description="Helical" evidence="9">
    <location>
        <begin position="99"/>
        <end position="119"/>
    </location>
</feature>
<keyword evidence="7" id="KW-0129">CBS domain</keyword>
<evidence type="ECO:0000256" key="8">
    <source>
        <dbReference type="PROSITE-ProRule" id="PRU01193"/>
    </source>
</evidence>
<feature type="domain" description="CBS" evidence="10">
    <location>
        <begin position="291"/>
        <end position="351"/>
    </location>
</feature>
<evidence type="ECO:0000259" key="10">
    <source>
        <dbReference type="PROSITE" id="PS51371"/>
    </source>
</evidence>
<evidence type="ECO:0000256" key="9">
    <source>
        <dbReference type="SAM" id="Phobius"/>
    </source>
</evidence>
<reference evidence="12 13" key="1">
    <citation type="submission" date="2020-07" db="EMBL/GenBank/DDBJ databases">
        <title>non toxigenic Corynebacterium sp. nov from a clinical source.</title>
        <authorList>
            <person name="Bernier A.-M."/>
            <person name="Bernard K."/>
        </authorList>
    </citation>
    <scope>NUCLEOTIDE SEQUENCE [LARGE SCALE GENOMIC DNA]</scope>
    <source>
        <strain evidence="13">NML 93-0612</strain>
    </source>
</reference>
<accession>A0A7G5FF63</accession>
<evidence type="ECO:0000256" key="2">
    <source>
        <dbReference type="ARBA" id="ARBA00022475"/>
    </source>
</evidence>
<dbReference type="PROSITE" id="PS51846">
    <property type="entry name" value="CNNM"/>
    <property type="match status" value="1"/>
</dbReference>
<dbReference type="AlphaFoldDB" id="A0A7G5FF63"/>
<keyword evidence="3 8" id="KW-0812">Transmembrane</keyword>
<feature type="transmembrane region" description="Helical" evidence="9">
    <location>
        <begin position="49"/>
        <end position="74"/>
    </location>
</feature>
<dbReference type="PANTHER" id="PTHR43099">
    <property type="entry name" value="UPF0053 PROTEIN YRKA"/>
    <property type="match status" value="1"/>
</dbReference>
<dbReference type="GO" id="GO:0005886">
    <property type="term" value="C:plasma membrane"/>
    <property type="evidence" value="ECO:0007669"/>
    <property type="project" value="UniProtKB-SubCell"/>
</dbReference>
<dbReference type="CDD" id="cd04590">
    <property type="entry name" value="CBS_pair_CorC_HlyC_assoc"/>
    <property type="match status" value="1"/>
</dbReference>
<feature type="domain" description="CBS" evidence="10">
    <location>
        <begin position="224"/>
        <end position="283"/>
    </location>
</feature>
<protein>
    <submittedName>
        <fullName evidence="12">HlyC/CorC family transporter</fullName>
    </submittedName>
</protein>
<keyword evidence="13" id="KW-1185">Reference proteome</keyword>
<dbReference type="PANTHER" id="PTHR43099:SF5">
    <property type="entry name" value="HLYC_CORC FAMILY TRANSPORTER"/>
    <property type="match status" value="1"/>
</dbReference>
<evidence type="ECO:0000259" key="11">
    <source>
        <dbReference type="PROSITE" id="PS51846"/>
    </source>
</evidence>
<keyword evidence="2" id="KW-1003">Cell membrane</keyword>
<gene>
    <name evidence="12" type="ORF">HW450_00350</name>
</gene>
<comment type="subcellular location">
    <subcellularLocation>
        <location evidence="1">Cell membrane</location>
        <topology evidence="1">Multi-pass membrane protein</topology>
    </subcellularLocation>
</comment>
<feature type="domain" description="CNNM transmembrane" evidence="11">
    <location>
        <begin position="1"/>
        <end position="202"/>
    </location>
</feature>
<dbReference type="InterPro" id="IPR044751">
    <property type="entry name" value="Ion_transp-like_CBS"/>
</dbReference>
<dbReference type="Gene3D" id="3.10.580.10">
    <property type="entry name" value="CBS-domain"/>
    <property type="match status" value="1"/>
</dbReference>
<evidence type="ECO:0000313" key="13">
    <source>
        <dbReference type="Proteomes" id="UP000515570"/>
    </source>
</evidence>
<dbReference type="PROSITE" id="PS51371">
    <property type="entry name" value="CBS"/>
    <property type="match status" value="2"/>
</dbReference>
<evidence type="ECO:0000256" key="4">
    <source>
        <dbReference type="ARBA" id="ARBA00022737"/>
    </source>
</evidence>
<proteinExistence type="predicted"/>
<keyword evidence="6 8" id="KW-0472">Membrane</keyword>
<name>A0A7G5FF63_9CORY</name>
<dbReference type="EMBL" id="CP059833">
    <property type="protein sequence ID" value="QMV85254.1"/>
    <property type="molecule type" value="Genomic_DNA"/>
</dbReference>
<feature type="transmembrane region" description="Helical" evidence="9">
    <location>
        <begin position="6"/>
        <end position="28"/>
    </location>
</feature>
<dbReference type="SUPFAM" id="SSF54631">
    <property type="entry name" value="CBS-domain pair"/>
    <property type="match status" value="1"/>
</dbReference>
<evidence type="ECO:0000256" key="1">
    <source>
        <dbReference type="ARBA" id="ARBA00004651"/>
    </source>
</evidence>
<organism evidence="12 13">
    <name type="scientific">Corynebacterium hindlerae</name>
    <dbReference type="NCBI Taxonomy" id="699041"/>
    <lineage>
        <taxon>Bacteria</taxon>
        <taxon>Bacillati</taxon>
        <taxon>Actinomycetota</taxon>
        <taxon>Actinomycetes</taxon>
        <taxon>Mycobacteriales</taxon>
        <taxon>Corynebacteriaceae</taxon>
        <taxon>Corynebacterium</taxon>
    </lineage>
</organism>
<dbReference type="InterPro" id="IPR046342">
    <property type="entry name" value="CBS_dom_sf"/>
</dbReference>
<dbReference type="InterPro" id="IPR051676">
    <property type="entry name" value="UPF0053_domain"/>
</dbReference>
<evidence type="ECO:0000256" key="7">
    <source>
        <dbReference type="PROSITE-ProRule" id="PRU00703"/>
    </source>
</evidence>
<dbReference type="Proteomes" id="UP000515570">
    <property type="component" value="Chromosome"/>
</dbReference>
<dbReference type="InterPro" id="IPR000644">
    <property type="entry name" value="CBS_dom"/>
</dbReference>
<dbReference type="RefSeq" id="WP_182386076.1">
    <property type="nucleotide sequence ID" value="NZ_CP059833.1"/>
</dbReference>
<dbReference type="Pfam" id="PF01595">
    <property type="entry name" value="CNNM"/>
    <property type="match status" value="1"/>
</dbReference>
<evidence type="ECO:0000256" key="6">
    <source>
        <dbReference type="ARBA" id="ARBA00023136"/>
    </source>
</evidence>
<evidence type="ECO:0000313" key="12">
    <source>
        <dbReference type="EMBL" id="QMV85254.1"/>
    </source>
</evidence>
<evidence type="ECO:0000256" key="5">
    <source>
        <dbReference type="ARBA" id="ARBA00022989"/>
    </source>
</evidence>
<dbReference type="Pfam" id="PF00571">
    <property type="entry name" value="CBS"/>
    <property type="match status" value="2"/>
</dbReference>
<keyword evidence="4" id="KW-0677">Repeat</keyword>